<organism evidence="2 3">
    <name type="scientific">Amazonocrinis nigriterrae CENA67</name>
    <dbReference type="NCBI Taxonomy" id="2794033"/>
    <lineage>
        <taxon>Bacteria</taxon>
        <taxon>Bacillati</taxon>
        <taxon>Cyanobacteriota</taxon>
        <taxon>Cyanophyceae</taxon>
        <taxon>Nostocales</taxon>
        <taxon>Nostocaceae</taxon>
        <taxon>Amazonocrinis</taxon>
        <taxon>Amazonocrinis nigriterrae</taxon>
    </lineage>
</organism>
<proteinExistence type="predicted"/>
<sequence>MFTHFNANFTRIDEIVPNIYKLSISNNKKFVFSQFLILDERPMLIHTGRSNWFQQTYELVSSVCDASKLHYIALCHLEADECGALNKWLEAAPKAQTIVSPLNQSNMDDFALRPTTVLKNNQVLSLGKRDIILIETPHFPHGWEGCVFYQPQEQILFCSDLAAHPGQFEEPVTNKDLTESIIKFQQKVGFMSEGKSFTRGIEAIEKLPIKYLATMHGSIIYGEFISKLLAEMKQTFGY</sequence>
<evidence type="ECO:0000313" key="2">
    <source>
        <dbReference type="EMBL" id="MBH8561622.1"/>
    </source>
</evidence>
<dbReference type="RefSeq" id="WP_198123628.1">
    <property type="nucleotide sequence ID" value="NZ_JAECZC010000007.1"/>
</dbReference>
<dbReference type="InterPro" id="IPR036866">
    <property type="entry name" value="RibonucZ/Hydroxyglut_hydro"/>
</dbReference>
<dbReference type="AlphaFoldDB" id="A0A8J7HL34"/>
<evidence type="ECO:0000313" key="3">
    <source>
        <dbReference type="Proteomes" id="UP000632766"/>
    </source>
</evidence>
<dbReference type="PANTHER" id="PTHR43717:SF1">
    <property type="entry name" value="ANAEROBIC NITRIC OXIDE REDUCTASE FLAVORUBREDOXIN"/>
    <property type="match status" value="1"/>
</dbReference>
<dbReference type="Pfam" id="PF19583">
    <property type="entry name" value="ODP"/>
    <property type="match status" value="1"/>
</dbReference>
<name>A0A8J7HL34_9NOST</name>
<dbReference type="PANTHER" id="PTHR43717">
    <property type="entry name" value="ANAEROBIC NITRIC OXIDE REDUCTASE FLAVORUBREDOXIN"/>
    <property type="match status" value="1"/>
</dbReference>
<dbReference type="InterPro" id="IPR045761">
    <property type="entry name" value="ODP_dom"/>
</dbReference>
<dbReference type="Proteomes" id="UP000632766">
    <property type="component" value="Unassembled WGS sequence"/>
</dbReference>
<reference evidence="2 3" key="1">
    <citation type="journal article" date="2021" name="Int. J. Syst. Evol. Microbiol.">
        <title>Amazonocrinis nigriterrae gen. nov., sp. nov., Atlanticothrix silvestris gen. nov., sp. nov. and Dendronalium phyllosphericum gen. nov., sp. nov., nostocacean cyanobacteria from Brazilian environments.</title>
        <authorList>
            <person name="Alvarenga D.O."/>
            <person name="Andreote A.P.D."/>
            <person name="Branco L.H.Z."/>
            <person name="Delbaje E."/>
            <person name="Cruz R.B."/>
            <person name="Varani A.M."/>
            <person name="Fiore M.F."/>
        </authorList>
    </citation>
    <scope>NUCLEOTIDE SEQUENCE [LARGE SCALE GENOMIC DNA]</scope>
    <source>
        <strain evidence="2 3">CENA67</strain>
    </source>
</reference>
<feature type="domain" description="ODP" evidence="1">
    <location>
        <begin position="33"/>
        <end position="217"/>
    </location>
</feature>
<protein>
    <recommendedName>
        <fullName evidence="1">ODP domain-containing protein</fullName>
    </recommendedName>
</protein>
<dbReference type="EMBL" id="JAECZC010000007">
    <property type="protein sequence ID" value="MBH8561622.1"/>
    <property type="molecule type" value="Genomic_DNA"/>
</dbReference>
<dbReference type="Gene3D" id="3.60.15.10">
    <property type="entry name" value="Ribonuclease Z/Hydroxyacylglutathione hydrolase-like"/>
    <property type="match status" value="1"/>
</dbReference>
<dbReference type="SUPFAM" id="SSF56281">
    <property type="entry name" value="Metallo-hydrolase/oxidoreductase"/>
    <property type="match status" value="1"/>
</dbReference>
<comment type="caution">
    <text evidence="2">The sequence shown here is derived from an EMBL/GenBank/DDBJ whole genome shotgun (WGS) entry which is preliminary data.</text>
</comment>
<evidence type="ECO:0000259" key="1">
    <source>
        <dbReference type="Pfam" id="PF19583"/>
    </source>
</evidence>
<gene>
    <name evidence="2" type="ORF">I8748_05420</name>
</gene>
<keyword evidence="3" id="KW-1185">Reference proteome</keyword>
<accession>A0A8J7HL34</accession>